<dbReference type="SUPFAM" id="SSF54427">
    <property type="entry name" value="NTF2-like"/>
    <property type="match status" value="1"/>
</dbReference>
<dbReference type="Gene3D" id="3.10.450.50">
    <property type="match status" value="1"/>
</dbReference>
<evidence type="ECO:0000313" key="2">
    <source>
        <dbReference type="Proteomes" id="UP001165090"/>
    </source>
</evidence>
<gene>
    <name evidence="1" type="ORF">VaNZ11_012477</name>
</gene>
<dbReference type="EMBL" id="BSDZ01000079">
    <property type="protein sequence ID" value="GLI68141.1"/>
    <property type="molecule type" value="Genomic_DNA"/>
</dbReference>
<sequence>EQYPMMRSFNSHHSRTLRRFASARCTARNTDATLSRQHIALERARAYYEDVWSQGRLLKLNKIMAEAHEQYDMVWQRNRAGLGRKTMMRGILAYRSAYPDLAFRVQDITYSEQTHSVFVAWTARGTNLGFIRDQPPTQEVTEFSGISHLIFDDGNQIKASFVYRQASAGEERYFMGDNRSVLGS</sequence>
<accession>A0ABQ5SEQ8</accession>
<keyword evidence="2" id="KW-1185">Reference proteome</keyword>
<dbReference type="Proteomes" id="UP001165090">
    <property type="component" value="Unassembled WGS sequence"/>
</dbReference>
<evidence type="ECO:0000313" key="1">
    <source>
        <dbReference type="EMBL" id="GLI68141.1"/>
    </source>
</evidence>
<feature type="non-terminal residue" evidence="1">
    <location>
        <position position="1"/>
    </location>
</feature>
<evidence type="ECO:0008006" key="3">
    <source>
        <dbReference type="Google" id="ProtNLM"/>
    </source>
</evidence>
<reference evidence="1 2" key="1">
    <citation type="journal article" date="2023" name="IScience">
        <title>Expanded male sex-determining region conserved during the evolution of homothallism in the green alga Volvox.</title>
        <authorList>
            <person name="Yamamoto K."/>
            <person name="Matsuzaki R."/>
            <person name="Mahakham W."/>
            <person name="Heman W."/>
            <person name="Sekimoto H."/>
            <person name="Kawachi M."/>
            <person name="Minakuchi Y."/>
            <person name="Toyoda A."/>
            <person name="Nozaki H."/>
        </authorList>
    </citation>
    <scope>NUCLEOTIDE SEQUENCE [LARGE SCALE GENOMIC DNA]</scope>
    <source>
        <strain evidence="1 2">NIES-4468</strain>
    </source>
</reference>
<proteinExistence type="predicted"/>
<name>A0ABQ5SEQ8_9CHLO</name>
<organism evidence="1 2">
    <name type="scientific">Volvox africanus</name>
    <dbReference type="NCBI Taxonomy" id="51714"/>
    <lineage>
        <taxon>Eukaryota</taxon>
        <taxon>Viridiplantae</taxon>
        <taxon>Chlorophyta</taxon>
        <taxon>core chlorophytes</taxon>
        <taxon>Chlorophyceae</taxon>
        <taxon>CS clade</taxon>
        <taxon>Chlamydomonadales</taxon>
        <taxon>Volvocaceae</taxon>
        <taxon>Volvox</taxon>
    </lineage>
</organism>
<comment type="caution">
    <text evidence="1">The sequence shown here is derived from an EMBL/GenBank/DDBJ whole genome shotgun (WGS) entry which is preliminary data.</text>
</comment>
<protein>
    <recommendedName>
        <fullName evidence="3">SnoaL-like domain-containing protein</fullName>
    </recommendedName>
</protein>
<dbReference type="Pfam" id="PF07366">
    <property type="entry name" value="SnoaL"/>
    <property type="match status" value="1"/>
</dbReference>
<dbReference type="InterPro" id="IPR009959">
    <property type="entry name" value="Cyclase_SnoaL-like"/>
</dbReference>
<dbReference type="InterPro" id="IPR032710">
    <property type="entry name" value="NTF2-like_dom_sf"/>
</dbReference>